<dbReference type="InterPro" id="IPR050482">
    <property type="entry name" value="Sensor_HK_TwoCompSys"/>
</dbReference>
<feature type="transmembrane region" description="Helical" evidence="10">
    <location>
        <begin position="40"/>
        <end position="60"/>
    </location>
</feature>
<dbReference type="InterPro" id="IPR036890">
    <property type="entry name" value="HATPase_C_sf"/>
</dbReference>
<accession>A0A238ZBS6</accession>
<keyword evidence="10" id="KW-0812">Transmembrane</keyword>
<dbReference type="GO" id="GO:0046983">
    <property type="term" value="F:protein dimerization activity"/>
    <property type="evidence" value="ECO:0007669"/>
    <property type="project" value="InterPro"/>
</dbReference>
<dbReference type="Proteomes" id="UP000198403">
    <property type="component" value="Unassembled WGS sequence"/>
</dbReference>
<keyword evidence="4" id="KW-0808">Transferase</keyword>
<feature type="domain" description="Histidine kinase/HSP90-like ATPase" evidence="11">
    <location>
        <begin position="320"/>
        <end position="408"/>
    </location>
</feature>
<dbReference type="InterPro" id="IPR003594">
    <property type="entry name" value="HATPase_dom"/>
</dbReference>
<proteinExistence type="predicted"/>
<keyword evidence="5" id="KW-0547">Nucleotide-binding</keyword>
<comment type="catalytic activity">
    <reaction evidence="1">
        <text>ATP + protein L-histidine = ADP + protein N-phospho-L-histidine.</text>
        <dbReference type="EC" id="2.7.13.3"/>
    </reaction>
</comment>
<reference evidence="13 14" key="1">
    <citation type="submission" date="2017-06" db="EMBL/GenBank/DDBJ databases">
        <authorList>
            <person name="Kim H.J."/>
            <person name="Triplett B.A."/>
        </authorList>
    </citation>
    <scope>NUCLEOTIDE SEQUENCE [LARGE SCALE GENOMIC DNA]</scope>
    <source>
        <strain evidence="13 14">DSM 44272</strain>
    </source>
</reference>
<dbReference type="Gene3D" id="1.20.5.1930">
    <property type="match status" value="1"/>
</dbReference>
<dbReference type="InterPro" id="IPR011712">
    <property type="entry name" value="Sig_transdc_His_kin_sub3_dim/P"/>
</dbReference>
<evidence type="ECO:0000256" key="1">
    <source>
        <dbReference type="ARBA" id="ARBA00000085"/>
    </source>
</evidence>
<sequence>MPLPVLVRRLSRSVVLSAAAGLAGILGVALVYAAVLRSGWVLLILVTAVLHQAALAWILLLCRRGAVARAAVLFCLADWLIVVAVLLVVPEVAPALVPIIVARIVSTLPYLDRAALLRLVAASLAVGLAVGTLSRLHPLGVEHMIPGWVITAFVVVFVPVALGIVGLDLWQHSATLLELTQRALRANARLQASERALAEQAAELRRSRARLVAAADEERRRVERDLHDGAQQTLIGLCLEVSLLAEQAPEGARLRTQLRRLEETAQEAVTELRELAHGLYPPVLATQGLASALQAVLRRSRLPVRAEVAAIGRRPPEQEAAVYFCCREALQNVEKHAGPGAEARVALAEDPDGTLRFSVVDSGRGLDPGRPDGHGLISMRDRLAAVGGYLEVSSSPRGGTRVAGTIPPAHPGAVGLAPTVAAGDST</sequence>
<keyword evidence="6 13" id="KW-0418">Kinase</keyword>
<feature type="domain" description="Signal transduction histidine kinase subgroup 3 dimerisation and phosphoacceptor" evidence="12">
    <location>
        <begin position="218"/>
        <end position="284"/>
    </location>
</feature>
<evidence type="ECO:0000256" key="6">
    <source>
        <dbReference type="ARBA" id="ARBA00022777"/>
    </source>
</evidence>
<dbReference type="Pfam" id="PF02518">
    <property type="entry name" value="HATPase_c"/>
    <property type="match status" value="1"/>
</dbReference>
<evidence type="ECO:0000256" key="8">
    <source>
        <dbReference type="ARBA" id="ARBA00023012"/>
    </source>
</evidence>
<evidence type="ECO:0000313" key="14">
    <source>
        <dbReference type="Proteomes" id="UP000198403"/>
    </source>
</evidence>
<keyword evidence="8" id="KW-0902">Two-component regulatory system</keyword>
<dbReference type="CDD" id="cd16917">
    <property type="entry name" value="HATPase_UhpB-NarQ-NarX-like"/>
    <property type="match status" value="1"/>
</dbReference>
<name>A0A238ZBS6_9ACTN</name>
<dbReference type="AlphaFoldDB" id="A0A238ZBS6"/>
<dbReference type="PANTHER" id="PTHR24421:SF10">
    <property type="entry name" value="NITRATE_NITRITE SENSOR PROTEIN NARQ"/>
    <property type="match status" value="1"/>
</dbReference>
<evidence type="ECO:0000259" key="12">
    <source>
        <dbReference type="Pfam" id="PF07730"/>
    </source>
</evidence>
<feature type="transmembrane region" description="Helical" evidence="10">
    <location>
        <begin position="116"/>
        <end position="136"/>
    </location>
</feature>
<dbReference type="Pfam" id="PF07730">
    <property type="entry name" value="HisKA_3"/>
    <property type="match status" value="1"/>
</dbReference>
<dbReference type="GO" id="GO:0016020">
    <property type="term" value="C:membrane"/>
    <property type="evidence" value="ECO:0007669"/>
    <property type="project" value="InterPro"/>
</dbReference>
<protein>
    <recommendedName>
        <fullName evidence="2">histidine kinase</fullName>
        <ecNumber evidence="2">2.7.13.3</ecNumber>
    </recommendedName>
</protein>
<keyword evidence="10" id="KW-1133">Transmembrane helix</keyword>
<dbReference type="GO" id="GO:0000155">
    <property type="term" value="F:phosphorelay sensor kinase activity"/>
    <property type="evidence" value="ECO:0007669"/>
    <property type="project" value="InterPro"/>
</dbReference>
<evidence type="ECO:0000256" key="10">
    <source>
        <dbReference type="SAM" id="Phobius"/>
    </source>
</evidence>
<evidence type="ECO:0000256" key="3">
    <source>
        <dbReference type="ARBA" id="ARBA00022553"/>
    </source>
</evidence>
<evidence type="ECO:0000256" key="5">
    <source>
        <dbReference type="ARBA" id="ARBA00022741"/>
    </source>
</evidence>
<dbReference type="Gene3D" id="3.30.565.10">
    <property type="entry name" value="Histidine kinase-like ATPase, C-terminal domain"/>
    <property type="match status" value="1"/>
</dbReference>
<keyword evidence="3" id="KW-0597">Phosphoprotein</keyword>
<dbReference type="SUPFAM" id="SSF55874">
    <property type="entry name" value="ATPase domain of HSP90 chaperone/DNA topoisomerase II/histidine kinase"/>
    <property type="match status" value="1"/>
</dbReference>
<evidence type="ECO:0000256" key="2">
    <source>
        <dbReference type="ARBA" id="ARBA00012438"/>
    </source>
</evidence>
<feature type="coiled-coil region" evidence="9">
    <location>
        <begin position="251"/>
        <end position="278"/>
    </location>
</feature>
<evidence type="ECO:0000256" key="7">
    <source>
        <dbReference type="ARBA" id="ARBA00022840"/>
    </source>
</evidence>
<dbReference type="EMBL" id="FZNO01000027">
    <property type="protein sequence ID" value="SNR80532.1"/>
    <property type="molecule type" value="Genomic_DNA"/>
</dbReference>
<feature type="transmembrane region" description="Helical" evidence="10">
    <location>
        <begin position="12"/>
        <end position="34"/>
    </location>
</feature>
<organism evidence="13 14">
    <name type="scientific">Blastococcus mobilis</name>
    <dbReference type="NCBI Taxonomy" id="1938746"/>
    <lineage>
        <taxon>Bacteria</taxon>
        <taxon>Bacillati</taxon>
        <taxon>Actinomycetota</taxon>
        <taxon>Actinomycetes</taxon>
        <taxon>Geodermatophilales</taxon>
        <taxon>Geodermatophilaceae</taxon>
        <taxon>Blastococcus</taxon>
    </lineage>
</organism>
<keyword evidence="7" id="KW-0067">ATP-binding</keyword>
<dbReference type="EC" id="2.7.13.3" evidence="2"/>
<keyword evidence="9" id="KW-0175">Coiled coil</keyword>
<feature type="transmembrane region" description="Helical" evidence="10">
    <location>
        <begin position="148"/>
        <end position="170"/>
    </location>
</feature>
<evidence type="ECO:0000256" key="4">
    <source>
        <dbReference type="ARBA" id="ARBA00022679"/>
    </source>
</evidence>
<dbReference type="GO" id="GO:0005524">
    <property type="term" value="F:ATP binding"/>
    <property type="evidence" value="ECO:0007669"/>
    <property type="project" value="UniProtKB-KW"/>
</dbReference>
<dbReference type="PANTHER" id="PTHR24421">
    <property type="entry name" value="NITRATE/NITRITE SENSOR PROTEIN NARX-RELATED"/>
    <property type="match status" value="1"/>
</dbReference>
<gene>
    <name evidence="13" type="ORF">SAMN06272737_1274</name>
</gene>
<keyword evidence="10" id="KW-0472">Membrane</keyword>
<evidence type="ECO:0000259" key="11">
    <source>
        <dbReference type="Pfam" id="PF02518"/>
    </source>
</evidence>
<evidence type="ECO:0000256" key="9">
    <source>
        <dbReference type="SAM" id="Coils"/>
    </source>
</evidence>
<feature type="coiled-coil region" evidence="9">
    <location>
        <begin position="176"/>
        <end position="221"/>
    </location>
</feature>
<evidence type="ECO:0000313" key="13">
    <source>
        <dbReference type="EMBL" id="SNR80532.1"/>
    </source>
</evidence>
<keyword evidence="14" id="KW-1185">Reference proteome</keyword>